<evidence type="ECO:0000313" key="4">
    <source>
        <dbReference type="Proteomes" id="UP001201273"/>
    </source>
</evidence>
<dbReference type="SUPFAM" id="SSF53335">
    <property type="entry name" value="S-adenosyl-L-methionine-dependent methyltransferases"/>
    <property type="match status" value="1"/>
</dbReference>
<dbReference type="InterPro" id="IPR022744">
    <property type="entry name" value="MeTrfase_dom_put"/>
</dbReference>
<evidence type="ECO:0000259" key="1">
    <source>
        <dbReference type="Pfam" id="PF12146"/>
    </source>
</evidence>
<evidence type="ECO:0000313" key="3">
    <source>
        <dbReference type="EMBL" id="MCE2594495.1"/>
    </source>
</evidence>
<accession>A0ABS8W897</accession>
<keyword evidence="3" id="KW-0808">Transferase</keyword>
<dbReference type="Gene3D" id="3.40.50.1820">
    <property type="entry name" value="alpha/beta hydrolase"/>
    <property type="match status" value="1"/>
</dbReference>
<dbReference type="Pfam" id="PF12147">
    <property type="entry name" value="Methyltransf_20"/>
    <property type="match status" value="1"/>
</dbReference>
<proteinExistence type="predicted"/>
<keyword evidence="4" id="KW-1185">Reference proteome</keyword>
<dbReference type="InterPro" id="IPR029058">
    <property type="entry name" value="AB_hydrolase_fold"/>
</dbReference>
<organism evidence="3 4">
    <name type="scientific">Motilimonas cestriensis</name>
    <dbReference type="NCBI Taxonomy" id="2742685"/>
    <lineage>
        <taxon>Bacteria</taxon>
        <taxon>Pseudomonadati</taxon>
        <taxon>Pseudomonadota</taxon>
        <taxon>Gammaproteobacteria</taxon>
        <taxon>Alteromonadales</taxon>
        <taxon>Alteromonadales genera incertae sedis</taxon>
        <taxon>Motilimonas</taxon>
    </lineage>
</organism>
<sequence>MNTVTEHDATLDRPETEDLANQTVAEVAENSENAAEAINEKETLLSFTTYDGVALKYRYWPAKSPNQGVRKTVVMFHRGHEHSGRMAHLVDELGLDDCDFFAWDARGHGESPGERGDSPSFGTSVRDVQTFMDHLAAQHQVDIEQTIVLAQSVGAVLASTWVHDYAPNIRALVLASPAFSIKLYVPFAIPGLRLLKQFKGNFFVNSYVKAKFLTHDPERIASFDNDPLIARPISVQMLLGLHDAAKRVVADAAAINVPTQLLISGDDWVVRRKPQQQFFERLSSDCKEQHILPGFYHDTLGELARPQALARIKRFVEQRFAEPRKTNDLLNADKSGYFCAEAESLAAPLPKGSLRARFWDFYRSTLAFTSRYSAGVKLGFDTGFDSGSTLDYVYRNKPTGTNKIGELIDQNYLNSVGWQGIRQRKVNLEELLAKAMDKLKNEQREVKLVDIAAGHGRYILAAIEQAEVKPQAVLLRDYSDINVRDGNALIEEKGLGEIVQFVKGDAFDKADLAALALKPNLAVVSGLYELFGDNTMVSGSLAGLSQGMEKGGYLIYTGQPWHPQLELIARALTSHREGQAWVMRRRSQAEMDQLVAAAGFKKIEQRIDEMGIFTVSIAQKVD</sequence>
<dbReference type="PANTHER" id="PTHR11614">
    <property type="entry name" value="PHOSPHOLIPASE-RELATED"/>
    <property type="match status" value="1"/>
</dbReference>
<feature type="domain" description="Methyltransferase" evidence="2">
    <location>
        <begin position="312"/>
        <end position="620"/>
    </location>
</feature>
<name>A0ABS8W897_9GAMM</name>
<dbReference type="GO" id="GO:0016787">
    <property type="term" value="F:hydrolase activity"/>
    <property type="evidence" value="ECO:0007669"/>
    <property type="project" value="UniProtKB-KW"/>
</dbReference>
<dbReference type="Gene3D" id="3.40.50.150">
    <property type="entry name" value="Vaccinia Virus protein VP39"/>
    <property type="match status" value="1"/>
</dbReference>
<comment type="caution">
    <text evidence="3">The sequence shown here is derived from an EMBL/GenBank/DDBJ whole genome shotgun (WGS) entry which is preliminary data.</text>
</comment>
<dbReference type="SUPFAM" id="SSF53474">
    <property type="entry name" value="alpha/beta-Hydrolases"/>
    <property type="match status" value="1"/>
</dbReference>
<dbReference type="Proteomes" id="UP001201273">
    <property type="component" value="Unassembled WGS sequence"/>
</dbReference>
<dbReference type="InterPro" id="IPR029063">
    <property type="entry name" value="SAM-dependent_MTases_sf"/>
</dbReference>
<dbReference type="Pfam" id="PF12146">
    <property type="entry name" value="Hydrolase_4"/>
    <property type="match status" value="1"/>
</dbReference>
<dbReference type="GO" id="GO:0032259">
    <property type="term" value="P:methylation"/>
    <property type="evidence" value="ECO:0007669"/>
    <property type="project" value="UniProtKB-KW"/>
</dbReference>
<dbReference type="GO" id="GO:0008168">
    <property type="term" value="F:methyltransferase activity"/>
    <property type="evidence" value="ECO:0007669"/>
    <property type="project" value="UniProtKB-KW"/>
</dbReference>
<keyword evidence="3" id="KW-0489">Methyltransferase</keyword>
<evidence type="ECO:0000259" key="2">
    <source>
        <dbReference type="Pfam" id="PF12147"/>
    </source>
</evidence>
<keyword evidence="3" id="KW-0378">Hydrolase</keyword>
<dbReference type="InterPro" id="IPR051044">
    <property type="entry name" value="MAG_DAG_Lipase"/>
</dbReference>
<dbReference type="EMBL" id="JAIMJA010000005">
    <property type="protein sequence ID" value="MCE2594495.1"/>
    <property type="molecule type" value="Genomic_DNA"/>
</dbReference>
<feature type="domain" description="Serine aminopeptidase S33" evidence="1">
    <location>
        <begin position="69"/>
        <end position="303"/>
    </location>
</feature>
<dbReference type="InterPro" id="IPR022742">
    <property type="entry name" value="Hydrolase_4"/>
</dbReference>
<protein>
    <submittedName>
        <fullName evidence="3">Bifunctional alpha/beta hydrolase/class I SAM-dependent methyltransferase</fullName>
    </submittedName>
</protein>
<dbReference type="RefSeq" id="WP_233052034.1">
    <property type="nucleotide sequence ID" value="NZ_JAIMJA010000005.1"/>
</dbReference>
<gene>
    <name evidence="3" type="ORF">K6Y31_06680</name>
</gene>
<reference evidence="3 4" key="1">
    <citation type="journal article" date="2022" name="Environ. Microbiol. Rep.">
        <title>Eco-phylogenetic analyses reveal divergent evolution of vitamin B12 metabolism in the marine bacterial family 'Psychromonadaceae'.</title>
        <authorList>
            <person name="Jin X."/>
            <person name="Yang Y."/>
            <person name="Cao H."/>
            <person name="Gao B."/>
            <person name="Zhao Z."/>
        </authorList>
    </citation>
    <scope>NUCLEOTIDE SEQUENCE [LARGE SCALE GENOMIC DNA]</scope>
    <source>
        <strain evidence="3 4">MKS20</strain>
    </source>
</reference>